<evidence type="ECO:0000313" key="5">
    <source>
        <dbReference type="EMBL" id="CAE0758906.1"/>
    </source>
</evidence>
<keyword evidence="1 2" id="KW-0175">Coiled coil</keyword>
<feature type="compositionally biased region" description="Acidic residues" evidence="3">
    <location>
        <begin position="486"/>
        <end position="505"/>
    </location>
</feature>
<name>A0A7S4B9L0_CHRCT</name>
<evidence type="ECO:0000256" key="1">
    <source>
        <dbReference type="ARBA" id="ARBA00023054"/>
    </source>
</evidence>
<dbReference type="PANTHER" id="PTHR46518:SF1">
    <property type="entry name" value="OUTER DYNEIN ARM-DOCKING COMPLEX SUBUNIT 3"/>
    <property type="match status" value="1"/>
</dbReference>
<dbReference type="AlphaFoldDB" id="A0A7S4B9L0"/>
<dbReference type="GO" id="GO:0036064">
    <property type="term" value="C:ciliary basal body"/>
    <property type="evidence" value="ECO:0007669"/>
    <property type="project" value="TreeGrafter"/>
</dbReference>
<evidence type="ECO:0000256" key="3">
    <source>
        <dbReference type="SAM" id="MobiDB-lite"/>
    </source>
</evidence>
<dbReference type="GO" id="GO:0036158">
    <property type="term" value="P:outer dynein arm assembly"/>
    <property type="evidence" value="ECO:0007669"/>
    <property type="project" value="InterPro"/>
</dbReference>
<dbReference type="GO" id="GO:0003341">
    <property type="term" value="P:cilium movement"/>
    <property type="evidence" value="ECO:0007669"/>
    <property type="project" value="InterPro"/>
</dbReference>
<reference evidence="5" key="1">
    <citation type="submission" date="2021-01" db="EMBL/GenBank/DDBJ databases">
        <authorList>
            <person name="Corre E."/>
            <person name="Pelletier E."/>
            <person name="Niang G."/>
            <person name="Scheremetjew M."/>
            <person name="Finn R."/>
            <person name="Kale V."/>
            <person name="Holt S."/>
            <person name="Cochrane G."/>
            <person name="Meng A."/>
            <person name="Brown T."/>
            <person name="Cohen L."/>
        </authorList>
    </citation>
    <scope>NUCLEOTIDE SEQUENCE</scope>
    <source>
        <strain evidence="5">CCMP645</strain>
    </source>
</reference>
<protein>
    <recommendedName>
        <fullName evidence="4">ODAD1 central coiled coil region domain-containing protein</fullName>
    </recommendedName>
</protein>
<dbReference type="InterPro" id="IPR033192">
    <property type="entry name" value="ODAD3"/>
</dbReference>
<feature type="coiled-coil region" evidence="2">
    <location>
        <begin position="339"/>
        <end position="397"/>
    </location>
</feature>
<dbReference type="EMBL" id="HBIZ01018399">
    <property type="protein sequence ID" value="CAE0758906.1"/>
    <property type="molecule type" value="Transcribed_RNA"/>
</dbReference>
<evidence type="ECO:0000256" key="2">
    <source>
        <dbReference type="SAM" id="Coils"/>
    </source>
</evidence>
<evidence type="ECO:0000259" key="4">
    <source>
        <dbReference type="Pfam" id="PF21773"/>
    </source>
</evidence>
<feature type="compositionally biased region" description="Basic and acidic residues" evidence="3">
    <location>
        <begin position="69"/>
        <end position="78"/>
    </location>
</feature>
<feature type="region of interest" description="Disordered" evidence="3">
    <location>
        <begin position="477"/>
        <end position="535"/>
    </location>
</feature>
<proteinExistence type="predicted"/>
<sequence>MPLGATATPRSFGASSRPRRGPKAASSGDQDEELADLQRRFNALEDETRAAMERNTMVTSSISSTPRASMDRMQRERTAAAAVRADNDAELSKLDEQITALRRKHDELVHANMEKRQELDKLQDKLQDLAREAKLPSADENPVIREINALEERLQRAVVKYEDAFEVRRTYEQIVKRLKEERIGFENKLEARELALKSKETDYEELLLMSHDANQSKELAKQELAKFEAIVSEERKLREKELAERRALVTKKQEVNAELERREKARREAMAAAQHGDLNSSSMQNSITEADIEEEQEKIASYEAAFREIKEATGVADVNEVIQKFITQEETHKNLLAMTKESQGKIEQLAEAKEAAQREVQRLKYDASSSKQQLGPVEQGEKKYEKQKHKYERLAKVLVSVKAGIQHLAERLEGVAIEDTPVVLNDDNMIEVLQQCEKKLRIVMAAIREEEEAVVRDLGEAALKKTVELPSEPPVLNNCRVRDADGPEEVPSEEEFEEDLEEEVVDREALKKQSGTILDKATKKTKKRRKGKSAE</sequence>
<accession>A0A7S4B9L0</accession>
<dbReference type="InterPro" id="IPR049258">
    <property type="entry name" value="ODAD1_CC"/>
</dbReference>
<organism evidence="5">
    <name type="scientific">Chrysotila carterae</name>
    <name type="common">Marine alga</name>
    <name type="synonym">Syracosphaera carterae</name>
    <dbReference type="NCBI Taxonomy" id="13221"/>
    <lineage>
        <taxon>Eukaryota</taxon>
        <taxon>Haptista</taxon>
        <taxon>Haptophyta</taxon>
        <taxon>Prymnesiophyceae</taxon>
        <taxon>Isochrysidales</taxon>
        <taxon>Isochrysidaceae</taxon>
        <taxon>Chrysotila</taxon>
    </lineage>
</organism>
<dbReference type="GO" id="GO:0035253">
    <property type="term" value="C:ciliary rootlet"/>
    <property type="evidence" value="ECO:0007669"/>
    <property type="project" value="TreeGrafter"/>
</dbReference>
<feature type="compositionally biased region" description="Polar residues" evidence="3">
    <location>
        <begin position="56"/>
        <end position="67"/>
    </location>
</feature>
<feature type="region of interest" description="Disordered" evidence="3">
    <location>
        <begin position="1"/>
        <end position="34"/>
    </location>
</feature>
<dbReference type="Pfam" id="PF21773">
    <property type="entry name" value="ODAD1_CC"/>
    <property type="match status" value="1"/>
</dbReference>
<feature type="domain" description="ODAD1 central coiled coil region" evidence="4">
    <location>
        <begin position="145"/>
        <end position="412"/>
    </location>
</feature>
<gene>
    <name evidence="5" type="ORF">PCAR00345_LOCUS11500</name>
</gene>
<feature type="coiled-coil region" evidence="2">
    <location>
        <begin position="248"/>
        <end position="312"/>
    </location>
</feature>
<feature type="compositionally biased region" description="Basic residues" evidence="3">
    <location>
        <begin position="523"/>
        <end position="535"/>
    </location>
</feature>
<dbReference type="GO" id="GO:0097542">
    <property type="term" value="C:ciliary tip"/>
    <property type="evidence" value="ECO:0007669"/>
    <property type="project" value="TreeGrafter"/>
</dbReference>
<feature type="coiled-coil region" evidence="2">
    <location>
        <begin position="84"/>
        <end position="188"/>
    </location>
</feature>
<feature type="region of interest" description="Disordered" evidence="3">
    <location>
        <begin position="47"/>
        <end position="84"/>
    </location>
</feature>
<dbReference type="PANTHER" id="PTHR46518">
    <property type="entry name" value="COILED-COIL DOMAIN-CONTAINING PROTEIN 151"/>
    <property type="match status" value="1"/>
</dbReference>